<name>A0AA88E7W3_FICCA</name>
<protein>
    <submittedName>
        <fullName evidence="1">Uncharacterized protein</fullName>
    </submittedName>
</protein>
<sequence>MKNYEGTWMQASFTTQVPSNVATHRNTNLPFATFAVPSMGGSQSTTAFTPYSPLHPMASLPPAVAGVPPIRAFDLQKAIKEVVDKSVRGMERKLLQTLGHLATYEDLPDEVNQLLFNNVIAEIPNCHDTITLFALKKGLLPDSNFLNETCSRRPRIIAEALARAPGMIEVEELKKVTRIKITSPPERRNMDLYCEFHHDHGHLTGDCKVLRYEVAKLLKKGHLKEFLSEKGRRMYGLDKNDSRHDKCGPSHTPSPLLTKKIIGAFGGSILLVET</sequence>
<gene>
    <name evidence="1" type="ORF">TIFTF001_037912</name>
</gene>
<comment type="caution">
    <text evidence="1">The sequence shown here is derived from an EMBL/GenBank/DDBJ whole genome shotgun (WGS) entry which is preliminary data.</text>
</comment>
<proteinExistence type="predicted"/>
<evidence type="ECO:0000313" key="1">
    <source>
        <dbReference type="EMBL" id="GMN68863.1"/>
    </source>
</evidence>
<dbReference type="EMBL" id="BTGU01000714">
    <property type="protein sequence ID" value="GMN68863.1"/>
    <property type="molecule type" value="Genomic_DNA"/>
</dbReference>
<evidence type="ECO:0000313" key="2">
    <source>
        <dbReference type="Proteomes" id="UP001187192"/>
    </source>
</evidence>
<reference evidence="1" key="1">
    <citation type="submission" date="2023-07" db="EMBL/GenBank/DDBJ databases">
        <title>draft genome sequence of fig (Ficus carica).</title>
        <authorList>
            <person name="Takahashi T."/>
            <person name="Nishimura K."/>
        </authorList>
    </citation>
    <scope>NUCLEOTIDE SEQUENCE</scope>
</reference>
<keyword evidence="2" id="KW-1185">Reference proteome</keyword>
<dbReference type="AlphaFoldDB" id="A0AA88E7W3"/>
<accession>A0AA88E7W3</accession>
<dbReference type="Proteomes" id="UP001187192">
    <property type="component" value="Unassembled WGS sequence"/>
</dbReference>
<organism evidence="1 2">
    <name type="scientific">Ficus carica</name>
    <name type="common">Common fig</name>
    <dbReference type="NCBI Taxonomy" id="3494"/>
    <lineage>
        <taxon>Eukaryota</taxon>
        <taxon>Viridiplantae</taxon>
        <taxon>Streptophyta</taxon>
        <taxon>Embryophyta</taxon>
        <taxon>Tracheophyta</taxon>
        <taxon>Spermatophyta</taxon>
        <taxon>Magnoliopsida</taxon>
        <taxon>eudicotyledons</taxon>
        <taxon>Gunneridae</taxon>
        <taxon>Pentapetalae</taxon>
        <taxon>rosids</taxon>
        <taxon>fabids</taxon>
        <taxon>Rosales</taxon>
        <taxon>Moraceae</taxon>
        <taxon>Ficeae</taxon>
        <taxon>Ficus</taxon>
    </lineage>
</organism>